<proteinExistence type="inferred from homology"/>
<name>A0A3E4UGJ5_9FIRM</name>
<evidence type="ECO:0000256" key="1">
    <source>
        <dbReference type="ARBA" id="ARBA00011028"/>
    </source>
</evidence>
<dbReference type="PANTHER" id="PTHR42953:SF3">
    <property type="entry name" value="HIGH-AFFINITY ZINC UPTAKE SYSTEM PROTEIN ZNUA"/>
    <property type="match status" value="1"/>
</dbReference>
<gene>
    <name evidence="7" type="ORF">DXC39_00490</name>
</gene>
<keyword evidence="3 6" id="KW-0732">Signal</keyword>
<evidence type="ECO:0000256" key="4">
    <source>
        <dbReference type="RuleBase" id="RU003512"/>
    </source>
</evidence>
<dbReference type="GO" id="GO:0007155">
    <property type="term" value="P:cell adhesion"/>
    <property type="evidence" value="ECO:0007669"/>
    <property type="project" value="InterPro"/>
</dbReference>
<feature type="compositionally biased region" description="Acidic residues" evidence="5">
    <location>
        <begin position="143"/>
        <end position="155"/>
    </location>
</feature>
<feature type="region of interest" description="Disordered" evidence="5">
    <location>
        <begin position="133"/>
        <end position="158"/>
    </location>
</feature>
<dbReference type="InterPro" id="IPR006128">
    <property type="entry name" value="Lipoprotein_PsaA-like"/>
</dbReference>
<dbReference type="AlphaFoldDB" id="A0A3E4UGJ5"/>
<dbReference type="GO" id="GO:0046872">
    <property type="term" value="F:metal ion binding"/>
    <property type="evidence" value="ECO:0007669"/>
    <property type="project" value="InterPro"/>
</dbReference>
<dbReference type="Gene3D" id="3.40.50.1980">
    <property type="entry name" value="Nitrogenase molybdenum iron protein domain"/>
    <property type="match status" value="2"/>
</dbReference>
<dbReference type="PRINTS" id="PR00690">
    <property type="entry name" value="ADHESNFAMILY"/>
</dbReference>
<dbReference type="PANTHER" id="PTHR42953">
    <property type="entry name" value="HIGH-AFFINITY ZINC UPTAKE SYSTEM PROTEIN ZNUA-RELATED"/>
    <property type="match status" value="1"/>
</dbReference>
<evidence type="ECO:0000256" key="2">
    <source>
        <dbReference type="ARBA" id="ARBA00022448"/>
    </source>
</evidence>
<evidence type="ECO:0000256" key="6">
    <source>
        <dbReference type="SAM" id="SignalP"/>
    </source>
</evidence>
<feature type="signal peptide" evidence="6">
    <location>
        <begin position="1"/>
        <end position="20"/>
    </location>
</feature>
<dbReference type="CDD" id="cd01017">
    <property type="entry name" value="AdcA"/>
    <property type="match status" value="1"/>
</dbReference>
<protein>
    <submittedName>
        <fullName evidence="7">ABC transporter substrate-binding protein</fullName>
    </submittedName>
</protein>
<dbReference type="Proteomes" id="UP000261257">
    <property type="component" value="Unassembled WGS sequence"/>
</dbReference>
<evidence type="ECO:0000313" key="7">
    <source>
        <dbReference type="EMBL" id="RGM08483.1"/>
    </source>
</evidence>
<dbReference type="RefSeq" id="WP_117620720.1">
    <property type="nucleotide sequence ID" value="NZ_QRQF01000001.1"/>
</dbReference>
<evidence type="ECO:0000256" key="3">
    <source>
        <dbReference type="ARBA" id="ARBA00022729"/>
    </source>
</evidence>
<feature type="compositionally biased region" description="Basic and acidic residues" evidence="5">
    <location>
        <begin position="133"/>
        <end position="142"/>
    </location>
</feature>
<dbReference type="InterPro" id="IPR050492">
    <property type="entry name" value="Bact_metal-bind_prot9"/>
</dbReference>
<evidence type="ECO:0000313" key="8">
    <source>
        <dbReference type="Proteomes" id="UP000261257"/>
    </source>
</evidence>
<accession>A0A3E4UGJ5</accession>
<dbReference type="PRINTS" id="PR00691">
    <property type="entry name" value="ADHESINB"/>
</dbReference>
<dbReference type="InterPro" id="IPR006129">
    <property type="entry name" value="AdhesinB"/>
</dbReference>
<dbReference type="InterPro" id="IPR006127">
    <property type="entry name" value="ZnuA-like"/>
</dbReference>
<sequence length="327" mass="36098">MKFYSIKTLRALAMTALVSAAMLTGCTRAAAPNPAAKTEAMESKKMLKVMASFYPMYDFAAKIGGDKAEVITLVPSGTEPHDWEPAAADIRNLEEADLFIYSGAGMEHWVDDVLASLDNKDLISVEASKGVALRDGHSHSHEEEEGAGEPEEEGPYDPHVWLSPLNAEKEMENIKNAYIKADPDNRDYYEANYELYASRFADLNQKFKDTLSSLPNKDIVVSHEAFGYLCDAYGLNQVGIEGLFPDSEPSPARMAEIIDFVRANHVRVIFFEELVSPKVAETIAKETGSSVQVLNPLEGLSDEELESGADYFSVMEENLKRLEAALK</sequence>
<dbReference type="SUPFAM" id="SSF53807">
    <property type="entry name" value="Helical backbone' metal receptor"/>
    <property type="match status" value="1"/>
</dbReference>
<reference evidence="7 8" key="1">
    <citation type="submission" date="2018-08" db="EMBL/GenBank/DDBJ databases">
        <title>A genome reference for cultivated species of the human gut microbiota.</title>
        <authorList>
            <person name="Zou Y."/>
            <person name="Xue W."/>
            <person name="Luo G."/>
        </authorList>
    </citation>
    <scope>NUCLEOTIDE SEQUENCE [LARGE SCALE GENOMIC DNA]</scope>
    <source>
        <strain evidence="7 8">TF05-11AC</strain>
    </source>
</reference>
<dbReference type="GO" id="GO:0030001">
    <property type="term" value="P:metal ion transport"/>
    <property type="evidence" value="ECO:0007669"/>
    <property type="project" value="InterPro"/>
</dbReference>
<keyword evidence="2 4" id="KW-0813">Transport</keyword>
<feature type="chain" id="PRO_5039420288" evidence="6">
    <location>
        <begin position="21"/>
        <end position="327"/>
    </location>
</feature>
<dbReference type="PROSITE" id="PS51257">
    <property type="entry name" value="PROKAR_LIPOPROTEIN"/>
    <property type="match status" value="1"/>
</dbReference>
<comment type="caution">
    <text evidence="7">The sequence shown here is derived from an EMBL/GenBank/DDBJ whole genome shotgun (WGS) entry which is preliminary data.</text>
</comment>
<dbReference type="EMBL" id="QSSQ01000001">
    <property type="protein sequence ID" value="RGM08483.1"/>
    <property type="molecule type" value="Genomic_DNA"/>
</dbReference>
<dbReference type="Pfam" id="PF01297">
    <property type="entry name" value="ZnuA"/>
    <property type="match status" value="1"/>
</dbReference>
<evidence type="ECO:0000256" key="5">
    <source>
        <dbReference type="SAM" id="MobiDB-lite"/>
    </source>
</evidence>
<organism evidence="7 8">
    <name type="scientific">Hungatella hathewayi</name>
    <dbReference type="NCBI Taxonomy" id="154046"/>
    <lineage>
        <taxon>Bacteria</taxon>
        <taxon>Bacillati</taxon>
        <taxon>Bacillota</taxon>
        <taxon>Clostridia</taxon>
        <taxon>Lachnospirales</taxon>
        <taxon>Lachnospiraceae</taxon>
        <taxon>Hungatella</taxon>
    </lineage>
</organism>
<comment type="similarity">
    <text evidence="1 4">Belongs to the bacterial solute-binding protein 9 family.</text>
</comment>